<keyword evidence="7 11" id="KW-0418">Kinase</keyword>
<evidence type="ECO:0000313" key="13">
    <source>
        <dbReference type="EMBL" id="MDR5692778.1"/>
    </source>
</evidence>
<dbReference type="HAMAP" id="MF_00228">
    <property type="entry name" value="Thz_kinase"/>
    <property type="match status" value="1"/>
</dbReference>
<dbReference type="Gene3D" id="3.40.1190.20">
    <property type="match status" value="1"/>
</dbReference>
<dbReference type="Proteomes" id="UP001260072">
    <property type="component" value="Unassembled WGS sequence"/>
</dbReference>
<keyword evidence="5 11" id="KW-0479">Metal-binding</keyword>
<evidence type="ECO:0000256" key="8">
    <source>
        <dbReference type="ARBA" id="ARBA00022840"/>
    </source>
</evidence>
<accession>A0ABU1FM07</accession>
<evidence type="ECO:0000313" key="14">
    <source>
        <dbReference type="Proteomes" id="UP001260072"/>
    </source>
</evidence>
<proteinExistence type="inferred from homology"/>
<evidence type="ECO:0000256" key="3">
    <source>
        <dbReference type="ARBA" id="ARBA00004868"/>
    </source>
</evidence>
<feature type="binding site" evidence="11">
    <location>
        <position position="192"/>
    </location>
    <ligand>
        <name>ATP</name>
        <dbReference type="ChEBI" id="CHEBI:30616"/>
    </ligand>
</feature>
<evidence type="ECO:0000256" key="6">
    <source>
        <dbReference type="ARBA" id="ARBA00022741"/>
    </source>
</evidence>
<evidence type="ECO:0000256" key="10">
    <source>
        <dbReference type="ARBA" id="ARBA00022977"/>
    </source>
</evidence>
<evidence type="ECO:0000256" key="5">
    <source>
        <dbReference type="ARBA" id="ARBA00022723"/>
    </source>
</evidence>
<dbReference type="NCBIfam" id="NF006830">
    <property type="entry name" value="PRK09355.1"/>
    <property type="match status" value="1"/>
</dbReference>
<dbReference type="InterPro" id="IPR000417">
    <property type="entry name" value="Hyethyz_kinase"/>
</dbReference>
<keyword evidence="9 11" id="KW-0460">Magnesium</keyword>
<evidence type="ECO:0000256" key="1">
    <source>
        <dbReference type="ARBA" id="ARBA00001771"/>
    </source>
</evidence>
<dbReference type="CDD" id="cd01170">
    <property type="entry name" value="THZ_kinase"/>
    <property type="match status" value="1"/>
</dbReference>
<feature type="region of interest" description="Disordered" evidence="12">
    <location>
        <begin position="1"/>
        <end position="24"/>
    </location>
</feature>
<dbReference type="SUPFAM" id="SSF53613">
    <property type="entry name" value="Ribokinase-like"/>
    <property type="match status" value="1"/>
</dbReference>
<dbReference type="EMBL" id="JAVKGS010000003">
    <property type="protein sequence ID" value="MDR5692778.1"/>
    <property type="molecule type" value="Genomic_DNA"/>
</dbReference>
<feature type="binding site" evidence="11">
    <location>
        <position position="71"/>
    </location>
    <ligand>
        <name>substrate</name>
    </ligand>
</feature>
<name>A0ABU1FM07_9MICO</name>
<dbReference type="GO" id="GO:0004417">
    <property type="term" value="F:hydroxyethylthiazole kinase activity"/>
    <property type="evidence" value="ECO:0007669"/>
    <property type="project" value="UniProtKB-EC"/>
</dbReference>
<gene>
    <name evidence="11 13" type="primary">thiM</name>
    <name evidence="13" type="ORF">RH861_11975</name>
</gene>
<dbReference type="RefSeq" id="WP_310521153.1">
    <property type="nucleotide sequence ID" value="NZ_BAABBS010000001.1"/>
</dbReference>
<evidence type="ECO:0000256" key="11">
    <source>
        <dbReference type="HAMAP-Rule" id="MF_00228"/>
    </source>
</evidence>
<dbReference type="InterPro" id="IPR029056">
    <property type="entry name" value="Ribokinase-like"/>
</dbReference>
<keyword evidence="10 11" id="KW-0784">Thiamine biosynthesis</keyword>
<keyword evidence="4 11" id="KW-0808">Transferase</keyword>
<keyword evidence="8 11" id="KW-0067">ATP-binding</keyword>
<comment type="catalytic activity">
    <reaction evidence="1 11">
        <text>5-(2-hydroxyethyl)-4-methylthiazole + ATP = 4-methyl-5-(2-phosphooxyethyl)-thiazole + ADP + H(+)</text>
        <dbReference type="Rhea" id="RHEA:24212"/>
        <dbReference type="ChEBI" id="CHEBI:15378"/>
        <dbReference type="ChEBI" id="CHEBI:17957"/>
        <dbReference type="ChEBI" id="CHEBI:30616"/>
        <dbReference type="ChEBI" id="CHEBI:58296"/>
        <dbReference type="ChEBI" id="CHEBI:456216"/>
        <dbReference type="EC" id="2.7.1.50"/>
    </reaction>
</comment>
<evidence type="ECO:0000256" key="9">
    <source>
        <dbReference type="ARBA" id="ARBA00022842"/>
    </source>
</evidence>
<keyword evidence="6 11" id="KW-0547">Nucleotide-binding</keyword>
<organism evidence="13 14">
    <name type="scientific">Agromyces indicus</name>
    <dbReference type="NCBI Taxonomy" id="758919"/>
    <lineage>
        <taxon>Bacteria</taxon>
        <taxon>Bacillati</taxon>
        <taxon>Actinomycetota</taxon>
        <taxon>Actinomycetes</taxon>
        <taxon>Micrococcales</taxon>
        <taxon>Microbacteriaceae</taxon>
        <taxon>Agromyces</taxon>
    </lineage>
</organism>
<comment type="function">
    <text evidence="11">Catalyzes the phosphorylation of the hydroxyl group of 4-methyl-5-beta-hydroxyethylthiazole (THZ).</text>
</comment>
<evidence type="ECO:0000256" key="12">
    <source>
        <dbReference type="SAM" id="MobiDB-lite"/>
    </source>
</evidence>
<comment type="pathway">
    <text evidence="3 11">Cofactor biosynthesis; thiamine diphosphate biosynthesis; 4-methyl-5-(2-phosphoethyl)-thiazole from 5-(2-hydroxyethyl)-4-methylthiazole: step 1/1.</text>
</comment>
<evidence type="ECO:0000256" key="2">
    <source>
        <dbReference type="ARBA" id="ARBA00001946"/>
    </source>
</evidence>
<evidence type="ECO:0000256" key="7">
    <source>
        <dbReference type="ARBA" id="ARBA00022777"/>
    </source>
</evidence>
<feature type="binding site" evidence="11">
    <location>
        <position position="146"/>
    </location>
    <ligand>
        <name>ATP</name>
        <dbReference type="ChEBI" id="CHEBI:30616"/>
    </ligand>
</feature>
<sequence length="321" mass="31307">MRARLSIDPAHQSAVPASDADATAHETAAETAARLLGALREQSPLTHCITNSVVTNVTANALLAIGAAPAMVDLTGEAGAFARVAGGLLVNLGTPHPEQRDAGREAVAAAAAAGTPWVLDPVAVGALPVRTALARELLAARPTAIRGNASEILALAGAGAGGRGVDAADRTDAAADAAAELAATHGSVVAVSGPVDLITDGVRTARIANGDALLTRITGGGCALGAVTAAFLATARTTGDDAFDATVAATAVYTVAAELASGRADGSAPVGPGTFGVRFLDALATVDAADLRARAHLTVTRAAAHADAAPALAAVAAGART</sequence>
<feature type="binding site" evidence="11">
    <location>
        <position position="219"/>
    </location>
    <ligand>
        <name>substrate</name>
    </ligand>
</feature>
<evidence type="ECO:0000256" key="4">
    <source>
        <dbReference type="ARBA" id="ARBA00022679"/>
    </source>
</evidence>
<dbReference type="PRINTS" id="PR01099">
    <property type="entry name" value="HYETHTZKNASE"/>
</dbReference>
<reference evidence="14" key="1">
    <citation type="submission" date="2023-07" db="EMBL/GenBank/DDBJ databases">
        <title>Description of three actinobacteria isolated from air of manufacturing shop in a pharmaceutical factory.</title>
        <authorList>
            <person name="Zhang D.-F."/>
        </authorList>
    </citation>
    <scope>NUCLEOTIDE SEQUENCE [LARGE SCALE GENOMIC DNA]</scope>
    <source>
        <strain evidence="14">CCTCC AB 2011122</strain>
    </source>
</reference>
<keyword evidence="14" id="KW-1185">Reference proteome</keyword>
<dbReference type="Pfam" id="PF02110">
    <property type="entry name" value="HK"/>
    <property type="match status" value="1"/>
</dbReference>
<comment type="caution">
    <text evidence="13">The sequence shown here is derived from an EMBL/GenBank/DDBJ whole genome shotgun (WGS) entry which is preliminary data.</text>
</comment>
<comment type="similarity">
    <text evidence="11">Belongs to the Thz kinase family.</text>
</comment>
<protein>
    <recommendedName>
        <fullName evidence="11">Hydroxyethylthiazole kinase</fullName>
        <ecNumber evidence="11">2.7.1.50</ecNumber>
    </recommendedName>
    <alternativeName>
        <fullName evidence="11">4-methyl-5-beta-hydroxyethylthiazole kinase</fullName>
        <shortName evidence="11">TH kinase</shortName>
        <shortName evidence="11">Thz kinase</shortName>
    </alternativeName>
</protein>
<dbReference type="EC" id="2.7.1.50" evidence="11"/>
<comment type="cofactor">
    <cofactor evidence="2 11">
        <name>Mg(2+)</name>
        <dbReference type="ChEBI" id="CHEBI:18420"/>
    </cofactor>
</comment>